<evidence type="ECO:0000313" key="2">
    <source>
        <dbReference type="Proteomes" id="UP001165289"/>
    </source>
</evidence>
<dbReference type="EMBL" id="JAKMXF010000044">
    <property type="protein sequence ID" value="KAI6659852.1"/>
    <property type="molecule type" value="Genomic_DNA"/>
</dbReference>
<dbReference type="Proteomes" id="UP001165289">
    <property type="component" value="Unassembled WGS sequence"/>
</dbReference>
<comment type="caution">
    <text evidence="1">The sequence shown here is derived from an EMBL/GenBank/DDBJ whole genome shotgun (WGS) entry which is preliminary data.</text>
</comment>
<evidence type="ECO:0000313" key="1">
    <source>
        <dbReference type="EMBL" id="KAI6659852.1"/>
    </source>
</evidence>
<dbReference type="AlphaFoldDB" id="A0AAV7KES8"/>
<name>A0AAV7KES8_9METZ</name>
<sequence length="147" mass="16861">MVLTHRGYIAKFRIPNLCYYFQFHEKREKHRQTGMRILDVGILAEVFSTFYCRECVGSLSLYEENGFMDSYIPVESYGWTPTVQSMSSPYLDRQEAITKVAVGTAISDAAKQLPQRSDCEVSPDSNATNVTFSFDSSWKTKLLYCHL</sequence>
<proteinExistence type="predicted"/>
<gene>
    <name evidence="1" type="ORF">LOD99_14192</name>
</gene>
<protein>
    <submittedName>
        <fullName evidence="1">Uncharacterized protein</fullName>
    </submittedName>
</protein>
<reference evidence="1 2" key="1">
    <citation type="journal article" date="2023" name="BMC Biol.">
        <title>The compact genome of the sponge Oopsacas minuta (Hexactinellida) is lacking key metazoan core genes.</title>
        <authorList>
            <person name="Santini S."/>
            <person name="Schenkelaars Q."/>
            <person name="Jourda C."/>
            <person name="Duchesne M."/>
            <person name="Belahbib H."/>
            <person name="Rocher C."/>
            <person name="Selva M."/>
            <person name="Riesgo A."/>
            <person name="Vervoort M."/>
            <person name="Leys S.P."/>
            <person name="Kodjabachian L."/>
            <person name="Le Bivic A."/>
            <person name="Borchiellini C."/>
            <person name="Claverie J.M."/>
            <person name="Renard E."/>
        </authorList>
    </citation>
    <scope>NUCLEOTIDE SEQUENCE [LARGE SCALE GENOMIC DNA]</scope>
    <source>
        <strain evidence="1">SPO-2</strain>
    </source>
</reference>
<keyword evidence="2" id="KW-1185">Reference proteome</keyword>
<organism evidence="1 2">
    <name type="scientific">Oopsacas minuta</name>
    <dbReference type="NCBI Taxonomy" id="111878"/>
    <lineage>
        <taxon>Eukaryota</taxon>
        <taxon>Metazoa</taxon>
        <taxon>Porifera</taxon>
        <taxon>Hexactinellida</taxon>
        <taxon>Hexasterophora</taxon>
        <taxon>Lyssacinosida</taxon>
        <taxon>Leucopsacidae</taxon>
        <taxon>Oopsacas</taxon>
    </lineage>
</organism>
<accession>A0AAV7KES8</accession>